<feature type="transmembrane region" description="Helical" evidence="11">
    <location>
        <begin position="332"/>
        <end position="351"/>
    </location>
</feature>
<feature type="transmembrane region" description="Helical" evidence="11">
    <location>
        <begin position="115"/>
        <end position="138"/>
    </location>
</feature>
<dbReference type="OrthoDB" id="1288932at2759"/>
<evidence type="ECO:0000256" key="7">
    <source>
        <dbReference type="ARBA" id="ARBA00023065"/>
    </source>
</evidence>
<gene>
    <name evidence="13" type="ORF">BCV70DRAFT_199329</name>
</gene>
<evidence type="ECO:0000256" key="5">
    <source>
        <dbReference type="ARBA" id="ARBA00022989"/>
    </source>
</evidence>
<feature type="transmembrane region" description="Helical" evidence="11">
    <location>
        <begin position="55"/>
        <end position="71"/>
    </location>
</feature>
<feature type="transmembrane region" description="Helical" evidence="11">
    <location>
        <begin position="83"/>
        <end position="103"/>
    </location>
</feature>
<keyword evidence="7" id="KW-0406">Ion transport</keyword>
<feature type="compositionally biased region" description="Basic and acidic residues" evidence="10">
    <location>
        <begin position="546"/>
        <end position="557"/>
    </location>
</feature>
<dbReference type="AlphaFoldDB" id="A0A317XRH9"/>
<keyword evidence="4 11" id="KW-0812">Transmembrane</keyword>
<feature type="transmembrane region" description="Helical" evidence="11">
    <location>
        <begin position="438"/>
        <end position="460"/>
    </location>
</feature>
<feature type="transmembrane region" description="Helical" evidence="11">
    <location>
        <begin position="263"/>
        <end position="285"/>
    </location>
</feature>
<evidence type="ECO:0000259" key="12">
    <source>
        <dbReference type="Pfam" id="PF00999"/>
    </source>
</evidence>
<dbReference type="GO" id="GO:0016020">
    <property type="term" value="C:membrane"/>
    <property type="evidence" value="ECO:0007669"/>
    <property type="project" value="UniProtKB-SubCell"/>
</dbReference>
<keyword evidence="2" id="KW-0813">Transport</keyword>
<dbReference type="GO" id="GO:1902600">
    <property type="term" value="P:proton transmembrane transport"/>
    <property type="evidence" value="ECO:0007669"/>
    <property type="project" value="InterPro"/>
</dbReference>
<feature type="region of interest" description="Disordered" evidence="10">
    <location>
        <begin position="538"/>
        <end position="557"/>
    </location>
</feature>
<sequence length="640" mass="67855">MVRPLHAIAAIASSGGSTVQNDDALPYTSPTIVTILVISSYLLFLSLFYHVFQRIFSAGILGPLILGAIYAKPLANILPADVQSAILTIGYLGLMLLIVQGGIEARLDILSNPKNLLMATLVGFTGIGLPIGLSMALLPPGFGFGQLESFTVGAALSSTSLGTTFAVLSTFSSPSVAKDSSKDGSGQRNGRDTLSETRNNSPPADSEAVTGNGGITDTRIGTILVGAALLDDIVGLVITGVISTLGSTAGSSQGSVSVAPWTIARPIVSSFLLIVVTSLLARFVLRPTATRLLFPALVRVSSSLDRSRGSSIGENTGIATTLLGKLCHNAGTLRYVSIFLLSFTVLAYSVISEEIGSSLLIGCFCAGGIMEYLYSHWASYRVRMRGTQPQVSKILDPNHTLSYTTLAVIQETILVPFFFSSIGSAIPVKSMFDGKTVWRGIIFSGLMAFAKVAAGAWIYLGDWVEQKASNRLAGTEQAAHTGRSQYTESSDVNEVAQTLEMGAMRPDSRPASEAHVHDEEGAVTETVVAAADRIEQSEMTMVNDSQRQRPESLKKNDDAQNEAALWPPVLFLGLALMSRGEIGFLIINIARQGGLVSETAFNVAIWAITLNTLAGPMSIGTLMKTEHGRSILTNRASRWS</sequence>
<feature type="transmembrane region" description="Helical" evidence="11">
    <location>
        <begin position="401"/>
        <end position="426"/>
    </location>
</feature>
<feature type="transmembrane region" description="Helical" evidence="11">
    <location>
        <begin position="357"/>
        <end position="380"/>
    </location>
</feature>
<evidence type="ECO:0000256" key="4">
    <source>
        <dbReference type="ARBA" id="ARBA00022692"/>
    </source>
</evidence>
<keyword evidence="6" id="KW-0915">Sodium</keyword>
<dbReference type="EMBL" id="KZ819191">
    <property type="protein sequence ID" value="PWZ00964.1"/>
    <property type="molecule type" value="Genomic_DNA"/>
</dbReference>
<evidence type="ECO:0000256" key="11">
    <source>
        <dbReference type="SAM" id="Phobius"/>
    </source>
</evidence>
<evidence type="ECO:0000256" key="8">
    <source>
        <dbReference type="ARBA" id="ARBA00023136"/>
    </source>
</evidence>
<reference evidence="13 14" key="1">
    <citation type="journal article" date="2018" name="Mol. Biol. Evol.">
        <title>Broad Genomic Sampling Reveals a Smut Pathogenic Ancestry of the Fungal Clade Ustilaginomycotina.</title>
        <authorList>
            <person name="Kijpornyongpan T."/>
            <person name="Mondo S.J."/>
            <person name="Barry K."/>
            <person name="Sandor L."/>
            <person name="Lee J."/>
            <person name="Lipzen A."/>
            <person name="Pangilinan J."/>
            <person name="LaButti K."/>
            <person name="Hainaut M."/>
            <person name="Henrissat B."/>
            <person name="Grigoriev I.V."/>
            <person name="Spatafora J.W."/>
            <person name="Aime M.C."/>
        </authorList>
    </citation>
    <scope>NUCLEOTIDE SEQUENCE [LARGE SCALE GENOMIC DNA]</scope>
    <source>
        <strain evidence="13 14">MCA 3645</strain>
    </source>
</reference>
<evidence type="ECO:0000256" key="10">
    <source>
        <dbReference type="SAM" id="MobiDB-lite"/>
    </source>
</evidence>
<feature type="domain" description="Cation/H+ exchanger transmembrane" evidence="12">
    <location>
        <begin position="320"/>
        <end position="456"/>
    </location>
</feature>
<evidence type="ECO:0000313" key="13">
    <source>
        <dbReference type="EMBL" id="PWZ00964.1"/>
    </source>
</evidence>
<dbReference type="PANTHER" id="PTHR43562:SF3">
    <property type="entry name" value="SODIUM ION_PROTON EXCHANGER (EUROFUNG)"/>
    <property type="match status" value="1"/>
</dbReference>
<feature type="domain" description="Cation/H+ exchanger transmembrane" evidence="12">
    <location>
        <begin position="212"/>
        <end position="298"/>
    </location>
</feature>
<dbReference type="InterPro" id="IPR006153">
    <property type="entry name" value="Cation/H_exchanger_TM"/>
</dbReference>
<feature type="transmembrane region" description="Helical" evidence="11">
    <location>
        <begin position="31"/>
        <end position="48"/>
    </location>
</feature>
<dbReference type="GO" id="GO:0006814">
    <property type="term" value="P:sodium ion transport"/>
    <property type="evidence" value="ECO:0007669"/>
    <property type="project" value="UniProtKB-KW"/>
</dbReference>
<proteinExistence type="predicted"/>
<evidence type="ECO:0000256" key="6">
    <source>
        <dbReference type="ARBA" id="ARBA00023053"/>
    </source>
</evidence>
<dbReference type="Pfam" id="PF00999">
    <property type="entry name" value="Na_H_Exchanger"/>
    <property type="match status" value="2"/>
</dbReference>
<name>A0A317XRH9_9BASI</name>
<evidence type="ECO:0000256" key="1">
    <source>
        <dbReference type="ARBA" id="ARBA00004141"/>
    </source>
</evidence>
<dbReference type="InParanoid" id="A0A317XRH9"/>
<dbReference type="InterPro" id="IPR038770">
    <property type="entry name" value="Na+/solute_symporter_sf"/>
</dbReference>
<dbReference type="GO" id="GO:0015297">
    <property type="term" value="F:antiporter activity"/>
    <property type="evidence" value="ECO:0007669"/>
    <property type="project" value="UniProtKB-KW"/>
</dbReference>
<protein>
    <recommendedName>
        <fullName evidence="12">Cation/H+ exchanger transmembrane domain-containing protein</fullName>
    </recommendedName>
</protein>
<organism evidence="13 14">
    <name type="scientific">Testicularia cyperi</name>
    <dbReference type="NCBI Taxonomy" id="1882483"/>
    <lineage>
        <taxon>Eukaryota</taxon>
        <taxon>Fungi</taxon>
        <taxon>Dikarya</taxon>
        <taxon>Basidiomycota</taxon>
        <taxon>Ustilaginomycotina</taxon>
        <taxon>Ustilaginomycetes</taxon>
        <taxon>Ustilaginales</taxon>
        <taxon>Anthracoideaceae</taxon>
        <taxon>Testicularia</taxon>
    </lineage>
</organism>
<comment type="subcellular location">
    <subcellularLocation>
        <location evidence="1">Membrane</location>
        <topology evidence="1">Multi-pass membrane protein</topology>
    </subcellularLocation>
</comment>
<evidence type="ECO:0000256" key="3">
    <source>
        <dbReference type="ARBA" id="ARBA00022449"/>
    </source>
</evidence>
<evidence type="ECO:0000256" key="9">
    <source>
        <dbReference type="ARBA" id="ARBA00023201"/>
    </source>
</evidence>
<keyword evidence="9" id="KW-0739">Sodium transport</keyword>
<evidence type="ECO:0000256" key="2">
    <source>
        <dbReference type="ARBA" id="ARBA00022448"/>
    </source>
</evidence>
<evidence type="ECO:0000313" key="14">
    <source>
        <dbReference type="Proteomes" id="UP000246740"/>
    </source>
</evidence>
<keyword evidence="14" id="KW-1185">Reference proteome</keyword>
<feature type="transmembrane region" description="Helical" evidence="11">
    <location>
        <begin position="223"/>
        <end position="243"/>
    </location>
</feature>
<keyword evidence="3" id="KW-0050">Antiport</keyword>
<keyword evidence="8 11" id="KW-0472">Membrane</keyword>
<dbReference type="Gene3D" id="1.20.1530.20">
    <property type="match status" value="4"/>
</dbReference>
<dbReference type="Proteomes" id="UP000246740">
    <property type="component" value="Unassembled WGS sequence"/>
</dbReference>
<accession>A0A317XRH9</accession>
<keyword evidence="5 11" id="KW-1133">Transmembrane helix</keyword>
<feature type="region of interest" description="Disordered" evidence="10">
    <location>
        <begin position="174"/>
        <end position="213"/>
    </location>
</feature>
<dbReference type="PANTHER" id="PTHR43562">
    <property type="entry name" value="NAPA-TYPE SODIUM/HYDROGEN ANTIPORTER"/>
    <property type="match status" value="1"/>
</dbReference>
<feature type="transmembrane region" description="Helical" evidence="11">
    <location>
        <begin position="150"/>
        <end position="171"/>
    </location>
</feature>